<evidence type="ECO:0000259" key="3">
    <source>
        <dbReference type="PROSITE" id="PS51212"/>
    </source>
</evidence>
<feature type="signal peptide" evidence="2">
    <location>
        <begin position="1"/>
        <end position="24"/>
    </location>
</feature>
<protein>
    <recommendedName>
        <fullName evidence="3">WSC domain-containing protein</fullName>
    </recommendedName>
</protein>
<dbReference type="EMBL" id="LR905625">
    <property type="protein sequence ID" value="CAD7253565.1"/>
    <property type="molecule type" value="Genomic_DNA"/>
</dbReference>
<evidence type="ECO:0000313" key="4">
    <source>
        <dbReference type="EMBL" id="CAD7253565.1"/>
    </source>
</evidence>
<gene>
    <name evidence="4" type="ORF">DSTB1V02_LOCUS13313</name>
</gene>
<keyword evidence="5" id="KW-1185">Reference proteome</keyword>
<evidence type="ECO:0000313" key="5">
    <source>
        <dbReference type="Proteomes" id="UP000677054"/>
    </source>
</evidence>
<feature type="chain" id="PRO_5036210531" description="WSC domain-containing protein" evidence="2">
    <location>
        <begin position="25"/>
        <end position="486"/>
    </location>
</feature>
<proteinExistence type="predicted"/>
<dbReference type="AlphaFoldDB" id="A0A7R9FSI8"/>
<reference evidence="4" key="1">
    <citation type="submission" date="2020-11" db="EMBL/GenBank/DDBJ databases">
        <authorList>
            <person name="Tran Van P."/>
        </authorList>
    </citation>
    <scope>NUCLEOTIDE SEQUENCE</scope>
</reference>
<feature type="region of interest" description="Disordered" evidence="1">
    <location>
        <begin position="344"/>
        <end position="365"/>
    </location>
</feature>
<keyword evidence="2" id="KW-0732">Signal</keyword>
<evidence type="ECO:0000256" key="1">
    <source>
        <dbReference type="SAM" id="MobiDB-lite"/>
    </source>
</evidence>
<dbReference type="PROSITE" id="PS51212">
    <property type="entry name" value="WSC"/>
    <property type="match status" value="1"/>
</dbReference>
<dbReference type="Proteomes" id="UP000677054">
    <property type="component" value="Unassembled WGS sequence"/>
</dbReference>
<accession>A0A7R9FSI8</accession>
<sequence>MWESSSPLLLLVRVLICSIPLVSSDIQVSEVGCYIDDLSGPAFTFSPGDYDPLSGTTPLKCMSDCNTVSFTYAALQEAGSYCTCGMRIPSERGNCLSTCPSGQSCGSLNDPLVMTVYQILPGTYILGETLQQHLTIQLQDQGFGVNITWTGYSGAVEQIVSLGDGSPPFVNGPQFMYPIPGIYQISAVSLALVNDNSSSPSLKTETIEEWMKYDIVGGSLTCDQVATPNKTLNCSVDFINTYKSEVNVSWTDGTRAPVSSTLSLPDGRHFSLGTPPPKGTPSLYTLKYPSGTDVVSFTFASPIPFTGSLTYLEFYATGAEVVVSDADGEVVPFHLRTLQLGLPSGGRRRKEMSSDNSAILDAEESEEWDESGSSKISRKYFVRVVGSEGIVSLNFQRTCSDYPNPAVVTVTPSVQAGFIGSSAPAPQSIQIPCQIPISNLRVSSFTYVFEATAYNTHRYVIFISSQKRKLRCTPFKDASHLLTMKG</sequence>
<feature type="domain" description="WSC" evidence="3">
    <location>
        <begin position="27"/>
        <end position="120"/>
    </location>
</feature>
<name>A0A7R9FSI8_9CRUS</name>
<dbReference type="EMBL" id="CAJPEV010006108">
    <property type="protein sequence ID" value="CAG0903843.1"/>
    <property type="molecule type" value="Genomic_DNA"/>
</dbReference>
<evidence type="ECO:0000256" key="2">
    <source>
        <dbReference type="SAM" id="SignalP"/>
    </source>
</evidence>
<organism evidence="4">
    <name type="scientific">Darwinula stevensoni</name>
    <dbReference type="NCBI Taxonomy" id="69355"/>
    <lineage>
        <taxon>Eukaryota</taxon>
        <taxon>Metazoa</taxon>
        <taxon>Ecdysozoa</taxon>
        <taxon>Arthropoda</taxon>
        <taxon>Crustacea</taxon>
        <taxon>Oligostraca</taxon>
        <taxon>Ostracoda</taxon>
        <taxon>Podocopa</taxon>
        <taxon>Podocopida</taxon>
        <taxon>Darwinulocopina</taxon>
        <taxon>Darwinuloidea</taxon>
        <taxon>Darwinulidae</taxon>
        <taxon>Darwinula</taxon>
    </lineage>
</organism>
<dbReference type="InterPro" id="IPR002889">
    <property type="entry name" value="WSC_carb-bd"/>
</dbReference>